<name>A0A495IXW7_9SPHI</name>
<dbReference type="AlphaFoldDB" id="A0A495IXW7"/>
<dbReference type="RefSeq" id="WP_162846999.1">
    <property type="nucleotide sequence ID" value="NZ_RBKU01000001.1"/>
</dbReference>
<accession>A0A495IXW7</accession>
<reference evidence="1 2" key="1">
    <citation type="submission" date="2018-10" db="EMBL/GenBank/DDBJ databases">
        <title>Genomic Encyclopedia of Archaeal and Bacterial Type Strains, Phase II (KMG-II): from individual species to whole genera.</title>
        <authorList>
            <person name="Goeker M."/>
        </authorList>
    </citation>
    <scope>NUCLEOTIDE SEQUENCE [LARGE SCALE GENOMIC DNA]</scope>
    <source>
        <strain evidence="1 2">DSM 18602</strain>
    </source>
</reference>
<proteinExistence type="predicted"/>
<evidence type="ECO:0000313" key="1">
    <source>
        <dbReference type="EMBL" id="RKR81343.1"/>
    </source>
</evidence>
<dbReference type="Proteomes" id="UP000268007">
    <property type="component" value="Unassembled WGS sequence"/>
</dbReference>
<comment type="caution">
    <text evidence="1">The sequence shown here is derived from an EMBL/GenBank/DDBJ whole genome shotgun (WGS) entry which is preliminary data.</text>
</comment>
<sequence>MDRENIIYSLTIEDIYTVAEEELNRNLTEEEVLKISHKIGDYIDWHQAILNTINDTIQ</sequence>
<evidence type="ECO:0000313" key="2">
    <source>
        <dbReference type="Proteomes" id="UP000268007"/>
    </source>
</evidence>
<keyword evidence="2" id="KW-1185">Reference proteome</keyword>
<protein>
    <submittedName>
        <fullName evidence="1">Uncharacterized protein</fullName>
    </submittedName>
</protein>
<dbReference type="EMBL" id="RBKU01000001">
    <property type="protein sequence ID" value="RKR81343.1"/>
    <property type="molecule type" value="Genomic_DNA"/>
</dbReference>
<gene>
    <name evidence="1" type="ORF">BDD43_1488</name>
</gene>
<organism evidence="1 2">
    <name type="scientific">Mucilaginibacter gracilis</name>
    <dbReference type="NCBI Taxonomy" id="423350"/>
    <lineage>
        <taxon>Bacteria</taxon>
        <taxon>Pseudomonadati</taxon>
        <taxon>Bacteroidota</taxon>
        <taxon>Sphingobacteriia</taxon>
        <taxon>Sphingobacteriales</taxon>
        <taxon>Sphingobacteriaceae</taxon>
        <taxon>Mucilaginibacter</taxon>
    </lineage>
</organism>